<dbReference type="EMBL" id="UAVU01000010">
    <property type="protein sequence ID" value="SQC93386.1"/>
    <property type="molecule type" value="Genomic_DNA"/>
</dbReference>
<dbReference type="Proteomes" id="UP000251197">
    <property type="component" value="Unassembled WGS sequence"/>
</dbReference>
<name>A0A2X3J1I0_9ENTR</name>
<evidence type="ECO:0000313" key="2">
    <source>
        <dbReference type="Proteomes" id="UP000251197"/>
    </source>
</evidence>
<dbReference type="AlphaFoldDB" id="A0A2X3J1I0"/>
<reference evidence="1 2" key="1">
    <citation type="submission" date="2018-06" db="EMBL/GenBank/DDBJ databases">
        <authorList>
            <consortium name="Pathogen Informatics"/>
            <person name="Doyle S."/>
        </authorList>
    </citation>
    <scope>NUCLEOTIDE SEQUENCE [LARGE SCALE GENOMIC DNA]</scope>
    <source>
        <strain evidence="1 2">NCTC12120</strain>
    </source>
</reference>
<protein>
    <submittedName>
        <fullName evidence="1">Uncharacterized protein</fullName>
    </submittedName>
</protein>
<evidence type="ECO:0000313" key="1">
    <source>
        <dbReference type="EMBL" id="SQC93386.1"/>
    </source>
</evidence>
<gene>
    <name evidence="1" type="ORF">NCTC12120_06500</name>
</gene>
<accession>A0A2X3J1I0</accession>
<proteinExistence type="predicted"/>
<organism evidence="1 2">
    <name type="scientific">Cedecea neteri</name>
    <dbReference type="NCBI Taxonomy" id="158822"/>
    <lineage>
        <taxon>Bacteria</taxon>
        <taxon>Pseudomonadati</taxon>
        <taxon>Pseudomonadota</taxon>
        <taxon>Gammaproteobacteria</taxon>
        <taxon>Enterobacterales</taxon>
        <taxon>Enterobacteriaceae</taxon>
        <taxon>Cedecea</taxon>
    </lineage>
</organism>
<sequence length="82" mass="9740">MLGRQVQFLQERELEVSTKAIWMHYKRCLQKNAGERQAQLERAALPESTMLSDVYLDARLKTLELRYQKNRTCWHKLGLMTS</sequence>